<reference evidence="2" key="2">
    <citation type="submission" date="2023-06" db="EMBL/GenBank/DDBJ databases">
        <authorList>
            <consortium name="Lawrence Berkeley National Laboratory"/>
            <person name="Haridas S."/>
            <person name="Hensen N."/>
            <person name="Bonometti L."/>
            <person name="Westerberg I."/>
            <person name="Brannstrom I.O."/>
            <person name="Guillou S."/>
            <person name="Cros-Aarteil S."/>
            <person name="Calhoun S."/>
            <person name="Kuo A."/>
            <person name="Mondo S."/>
            <person name="Pangilinan J."/>
            <person name="Riley R."/>
            <person name="Labutti K."/>
            <person name="Andreopoulos B."/>
            <person name="Lipzen A."/>
            <person name="Chen C."/>
            <person name="Yanf M."/>
            <person name="Daum C."/>
            <person name="Ng V."/>
            <person name="Clum A."/>
            <person name="Steindorff A."/>
            <person name="Ohm R."/>
            <person name="Martin F."/>
            <person name="Silar P."/>
            <person name="Natvig D."/>
            <person name="Lalanne C."/>
            <person name="Gautier V."/>
            <person name="Ament-Velasquez S.L."/>
            <person name="Kruys A."/>
            <person name="Hutchinson M.I."/>
            <person name="Powell A.J."/>
            <person name="Barry K."/>
            <person name="Miller A.N."/>
            <person name="Grigoriev I.V."/>
            <person name="Debuchy R."/>
            <person name="Gladieux P."/>
            <person name="Thoren M.H."/>
            <person name="Johannesson H."/>
        </authorList>
    </citation>
    <scope>NUCLEOTIDE SEQUENCE</scope>
    <source>
        <strain evidence="2">SMH4131-1</strain>
    </source>
</reference>
<protein>
    <submittedName>
        <fullName evidence="2">Uncharacterized protein</fullName>
    </submittedName>
</protein>
<evidence type="ECO:0000256" key="1">
    <source>
        <dbReference type="SAM" id="MobiDB-lite"/>
    </source>
</evidence>
<feature type="region of interest" description="Disordered" evidence="1">
    <location>
        <begin position="1"/>
        <end position="145"/>
    </location>
</feature>
<evidence type="ECO:0000313" key="3">
    <source>
        <dbReference type="Proteomes" id="UP001286456"/>
    </source>
</evidence>
<dbReference type="Proteomes" id="UP001286456">
    <property type="component" value="Unassembled WGS sequence"/>
</dbReference>
<reference evidence="2" key="1">
    <citation type="journal article" date="2023" name="Mol. Phylogenet. Evol.">
        <title>Genome-scale phylogeny and comparative genomics of the fungal order Sordariales.</title>
        <authorList>
            <person name="Hensen N."/>
            <person name="Bonometti L."/>
            <person name="Westerberg I."/>
            <person name="Brannstrom I.O."/>
            <person name="Guillou S."/>
            <person name="Cros-Aarteil S."/>
            <person name="Calhoun S."/>
            <person name="Haridas S."/>
            <person name="Kuo A."/>
            <person name="Mondo S."/>
            <person name="Pangilinan J."/>
            <person name="Riley R."/>
            <person name="LaButti K."/>
            <person name="Andreopoulos B."/>
            <person name="Lipzen A."/>
            <person name="Chen C."/>
            <person name="Yan M."/>
            <person name="Daum C."/>
            <person name="Ng V."/>
            <person name="Clum A."/>
            <person name="Steindorff A."/>
            <person name="Ohm R.A."/>
            <person name="Martin F."/>
            <person name="Silar P."/>
            <person name="Natvig D.O."/>
            <person name="Lalanne C."/>
            <person name="Gautier V."/>
            <person name="Ament-Velasquez S.L."/>
            <person name="Kruys A."/>
            <person name="Hutchinson M.I."/>
            <person name="Powell A.J."/>
            <person name="Barry K."/>
            <person name="Miller A.N."/>
            <person name="Grigoriev I.V."/>
            <person name="Debuchy R."/>
            <person name="Gladieux P."/>
            <person name="Hiltunen Thoren M."/>
            <person name="Johannesson H."/>
        </authorList>
    </citation>
    <scope>NUCLEOTIDE SEQUENCE</scope>
    <source>
        <strain evidence="2">SMH4131-1</strain>
    </source>
</reference>
<organism evidence="2 3">
    <name type="scientific">Cercophora scortea</name>
    <dbReference type="NCBI Taxonomy" id="314031"/>
    <lineage>
        <taxon>Eukaryota</taxon>
        <taxon>Fungi</taxon>
        <taxon>Dikarya</taxon>
        <taxon>Ascomycota</taxon>
        <taxon>Pezizomycotina</taxon>
        <taxon>Sordariomycetes</taxon>
        <taxon>Sordariomycetidae</taxon>
        <taxon>Sordariales</taxon>
        <taxon>Lasiosphaeriaceae</taxon>
        <taxon>Cercophora</taxon>
    </lineage>
</organism>
<dbReference type="AlphaFoldDB" id="A0AAE0J0C0"/>
<feature type="compositionally biased region" description="Polar residues" evidence="1">
    <location>
        <begin position="130"/>
        <end position="139"/>
    </location>
</feature>
<sequence length="457" mass="50264">MTYIYQPKKSIFTIGPSDSEGSDPDAAEVPDLESDSDLEPDDDPKGKRKDKGKGQGPAQPEPENKSKDKSEGKEKGKDQTQSEPDNKSKGHSEGQDQSDLDSGFDGGSERESDDESDNDLDDESDVESNGGDSPPTTTFARPKPRIYSDLPCPDWVVSLDCDVHIARDRAWFGKDYVPYTTTVVPSPPSQSPPLQVVGIGTVLLPLEFSPHQKDKDRRKHGTLTLETVLHVPSAPYNIIGSPIAHTYSLEALRIPLTAALSPGMLDYIPPTLTTLRHHYTYNNYGSRSPFRMGVPDDVEGNRALALAAIRDILPPVPPRGGVGINGRRGVGGKWKFLGAICRRDEQITEGYFHNVTPGGRFVVVLTEGKRPFGPTKLGRSVLRHLPEDPFAVRWGEKEREKWDEYVQGKAKLSAWEIAWVFAMLLGTSKGRAIVRREWAHHAAALRGALDVDSSRAV</sequence>
<feature type="compositionally biased region" description="Acidic residues" evidence="1">
    <location>
        <begin position="111"/>
        <end position="126"/>
    </location>
</feature>
<accession>A0AAE0J0C0</accession>
<dbReference type="PANTHER" id="PTHR40628">
    <property type="entry name" value="CHROMO DOMAIN-CONTAINING PROTEIN"/>
    <property type="match status" value="1"/>
</dbReference>
<comment type="caution">
    <text evidence="2">The sequence shown here is derived from an EMBL/GenBank/DDBJ whole genome shotgun (WGS) entry which is preliminary data.</text>
</comment>
<dbReference type="EMBL" id="JAUEPO010000002">
    <property type="protein sequence ID" value="KAK3334197.1"/>
    <property type="molecule type" value="Genomic_DNA"/>
</dbReference>
<gene>
    <name evidence="2" type="ORF">B0T19DRAFT_148129</name>
</gene>
<evidence type="ECO:0000313" key="2">
    <source>
        <dbReference type="EMBL" id="KAK3334197.1"/>
    </source>
</evidence>
<feature type="compositionally biased region" description="Basic and acidic residues" evidence="1">
    <location>
        <begin position="62"/>
        <end position="94"/>
    </location>
</feature>
<proteinExistence type="predicted"/>
<keyword evidence="3" id="KW-1185">Reference proteome</keyword>
<name>A0AAE0J0C0_9PEZI</name>
<dbReference type="PANTHER" id="PTHR40628:SF1">
    <property type="entry name" value="CHROMO DOMAIN-CONTAINING PROTEIN"/>
    <property type="match status" value="1"/>
</dbReference>
<feature type="compositionally biased region" description="Acidic residues" evidence="1">
    <location>
        <begin position="20"/>
        <end position="42"/>
    </location>
</feature>